<dbReference type="SUPFAM" id="SSF117281">
    <property type="entry name" value="Kelch motif"/>
    <property type="match status" value="1"/>
</dbReference>
<keyword evidence="1" id="KW-0880">Kelch repeat</keyword>
<sequence length="999" mass="111672">MQQFRSTSNQEMRVEFISHFSSTHTEEAFCCMKTMRSKGELCDVNLLIGESQRRISAHRIVLAACSPYFHAMFTTELIESRQRDITIQGVDPDAIELLVDFAYTARIQVSEENVQSLLPASSLLQLTSVKDACCEFLKNQLHPSNCLGIRAFADAHTCSDLLESSHRFALQHFLEVSQTEEFMLLSVEQVLELISNSDVNVESEEQVYNAVINWIKFDLDNRKGFVRDLLPYVRLPLLTRECLMTRVETEDLLRNNPDCKDLLIEAMKYHLLPEQRSVLQSPRTICRKPAGQVPILFAIESAAFVMTSVVKSFEIRTKNRWSRLTAFSLIYRIGVSYKGRIFSGYQNSGPAATSECVVPSRNAPSYARNSAALGSSFKRNLCLGSDATRATVLGFVSEERNFLSKKKAIFGEIILFCGGIMQQFRSTSNQEMRVEFISHFSSTHTEEAFCCMKTMRSKGELCDVNLLIGEPQRRISAHRIVLAACSPYFHAMFTTELIESRQRDITIQGVDPDAIELLVDFAYTARIQVSEENVQSLLPASSLLQLTSVKDACCEFLKNQLHPSNCLGIRAFADAHTCSDLLESSHRFALQHFLEVSQTEEFMLLSVEQVLELISNSDVNVESEEQVYNAVINWIKFDLDNRKGFVRDLLPYVRLPLLTRECLMTRVETEDLIRNNPDCKDLLIEAMKYHLLPEQRSVLQSPRTICRKPAGQVPILFAIGGGSLFAIHSECECYDPRIDRWCMVTPMSIKRARVGVGTVDGKIYAVGGYDGSNDLATVEAYCAQSNLWLVVPSMGTRRSCLGVAVLNSLIYAIGGYDGASCLNSVERFDPLTAQWTSVAAMNTRRRYVRVGVVNGIIYAVGGYDGSAHLNIMECFDPMTNTWRTVASMASRRSSAGVAVLNDMLYVVGGNDGASCLNTMERYDPVADSWTCLAPMNTRRSTHDVAVIDGTLYAVGGNDGSSSLNSIEKYDPENNKWTSVVSMSTRRSSVGVVVAQVLLL</sequence>
<dbReference type="InterPro" id="IPR011705">
    <property type="entry name" value="BACK"/>
</dbReference>
<evidence type="ECO:0000313" key="4">
    <source>
        <dbReference type="EMBL" id="CAH3168547.1"/>
    </source>
</evidence>
<accession>A0ABN8QTE6</accession>
<keyword evidence="5" id="KW-1185">Reference proteome</keyword>
<dbReference type="InterPro" id="IPR011333">
    <property type="entry name" value="SKP1/BTB/POZ_sf"/>
</dbReference>
<dbReference type="Pfam" id="PF01344">
    <property type="entry name" value="Kelch_1"/>
    <property type="match status" value="1"/>
</dbReference>
<evidence type="ECO:0000256" key="2">
    <source>
        <dbReference type="ARBA" id="ARBA00022737"/>
    </source>
</evidence>
<dbReference type="Proteomes" id="UP001159427">
    <property type="component" value="Unassembled WGS sequence"/>
</dbReference>
<dbReference type="PRINTS" id="PR00501">
    <property type="entry name" value="KELCHREPEAT"/>
</dbReference>
<dbReference type="Gene3D" id="3.30.710.10">
    <property type="entry name" value="Potassium Channel Kv1.1, Chain A"/>
    <property type="match status" value="2"/>
</dbReference>
<evidence type="ECO:0000313" key="5">
    <source>
        <dbReference type="Proteomes" id="UP001159427"/>
    </source>
</evidence>
<feature type="domain" description="BTB" evidence="3">
    <location>
        <begin position="42"/>
        <end position="111"/>
    </location>
</feature>
<dbReference type="Gene3D" id="2.120.10.80">
    <property type="entry name" value="Kelch-type beta propeller"/>
    <property type="match status" value="2"/>
</dbReference>
<comment type="caution">
    <text evidence="4">The sequence shown here is derived from an EMBL/GenBank/DDBJ whole genome shotgun (WGS) entry which is preliminary data.</text>
</comment>
<dbReference type="Pfam" id="PF24681">
    <property type="entry name" value="Kelch_KLHDC2_KLHL20_DRC7"/>
    <property type="match status" value="1"/>
</dbReference>
<dbReference type="SUPFAM" id="SSF54695">
    <property type="entry name" value="POZ domain"/>
    <property type="match status" value="2"/>
</dbReference>
<dbReference type="SMART" id="SM00875">
    <property type="entry name" value="BACK"/>
    <property type="match status" value="2"/>
</dbReference>
<dbReference type="SMART" id="SM00225">
    <property type="entry name" value="BTB"/>
    <property type="match status" value="2"/>
</dbReference>
<reference evidence="4 5" key="1">
    <citation type="submission" date="2022-05" db="EMBL/GenBank/DDBJ databases">
        <authorList>
            <consortium name="Genoscope - CEA"/>
            <person name="William W."/>
        </authorList>
    </citation>
    <scope>NUCLEOTIDE SEQUENCE [LARGE SCALE GENOMIC DNA]</scope>
</reference>
<dbReference type="Gene3D" id="1.25.40.420">
    <property type="match status" value="2"/>
</dbReference>
<feature type="domain" description="BTB" evidence="3">
    <location>
        <begin position="462"/>
        <end position="531"/>
    </location>
</feature>
<evidence type="ECO:0000259" key="3">
    <source>
        <dbReference type="PROSITE" id="PS50097"/>
    </source>
</evidence>
<dbReference type="SMART" id="SM00612">
    <property type="entry name" value="Kelch"/>
    <property type="match status" value="6"/>
</dbReference>
<dbReference type="PROSITE" id="PS50097">
    <property type="entry name" value="BTB"/>
    <property type="match status" value="2"/>
</dbReference>
<evidence type="ECO:0000256" key="1">
    <source>
        <dbReference type="ARBA" id="ARBA00022441"/>
    </source>
</evidence>
<dbReference type="PANTHER" id="PTHR24412:SF475">
    <property type="entry name" value="KELCH-LIKE PROTEIN 17"/>
    <property type="match status" value="1"/>
</dbReference>
<protein>
    <recommendedName>
        <fullName evidence="3">BTB domain-containing protein</fullName>
    </recommendedName>
</protein>
<proteinExistence type="predicted"/>
<dbReference type="PANTHER" id="PTHR24412">
    <property type="entry name" value="KELCH PROTEIN"/>
    <property type="match status" value="1"/>
</dbReference>
<organism evidence="4 5">
    <name type="scientific">Porites evermanni</name>
    <dbReference type="NCBI Taxonomy" id="104178"/>
    <lineage>
        <taxon>Eukaryota</taxon>
        <taxon>Metazoa</taxon>
        <taxon>Cnidaria</taxon>
        <taxon>Anthozoa</taxon>
        <taxon>Hexacorallia</taxon>
        <taxon>Scleractinia</taxon>
        <taxon>Fungiina</taxon>
        <taxon>Poritidae</taxon>
        <taxon>Porites</taxon>
    </lineage>
</organism>
<gene>
    <name evidence="4" type="ORF">PEVE_00006550</name>
</gene>
<name>A0ABN8QTE6_9CNID</name>
<dbReference type="InterPro" id="IPR000210">
    <property type="entry name" value="BTB/POZ_dom"/>
</dbReference>
<dbReference type="InterPro" id="IPR015915">
    <property type="entry name" value="Kelch-typ_b-propeller"/>
</dbReference>
<dbReference type="Pfam" id="PF00651">
    <property type="entry name" value="BTB"/>
    <property type="match status" value="2"/>
</dbReference>
<keyword evidence="2" id="KW-0677">Repeat</keyword>
<dbReference type="EMBL" id="CALNXI010001423">
    <property type="protein sequence ID" value="CAH3168547.1"/>
    <property type="molecule type" value="Genomic_DNA"/>
</dbReference>
<dbReference type="InterPro" id="IPR006652">
    <property type="entry name" value="Kelch_1"/>
</dbReference>
<dbReference type="Pfam" id="PF07707">
    <property type="entry name" value="BACK"/>
    <property type="match status" value="2"/>
</dbReference>